<dbReference type="EMBL" id="CM023485">
    <property type="protein sequence ID" value="KAH6931054.1"/>
    <property type="molecule type" value="Genomic_DNA"/>
</dbReference>
<comment type="caution">
    <text evidence="1">The sequence shown here is derived from an EMBL/GenBank/DDBJ whole genome shotgun (WGS) entry which is preliminary data.</text>
</comment>
<keyword evidence="2" id="KW-1185">Reference proteome</keyword>
<gene>
    <name evidence="1" type="ORF">HPB50_021993</name>
</gene>
<name>A0ACB7SB95_HYAAI</name>
<reference evidence="1" key="1">
    <citation type="submission" date="2020-05" db="EMBL/GenBank/DDBJ databases">
        <title>Large-scale comparative analyses of tick genomes elucidate their genetic diversity and vector capacities.</title>
        <authorList>
            <person name="Jia N."/>
            <person name="Wang J."/>
            <person name="Shi W."/>
            <person name="Du L."/>
            <person name="Sun Y."/>
            <person name="Zhan W."/>
            <person name="Jiang J."/>
            <person name="Wang Q."/>
            <person name="Zhang B."/>
            <person name="Ji P."/>
            <person name="Sakyi L.B."/>
            <person name="Cui X."/>
            <person name="Yuan T."/>
            <person name="Jiang B."/>
            <person name="Yang W."/>
            <person name="Lam T.T.-Y."/>
            <person name="Chang Q."/>
            <person name="Ding S."/>
            <person name="Wang X."/>
            <person name="Zhu J."/>
            <person name="Ruan X."/>
            <person name="Zhao L."/>
            <person name="Wei J."/>
            <person name="Que T."/>
            <person name="Du C."/>
            <person name="Cheng J."/>
            <person name="Dai P."/>
            <person name="Han X."/>
            <person name="Huang E."/>
            <person name="Gao Y."/>
            <person name="Liu J."/>
            <person name="Shao H."/>
            <person name="Ye R."/>
            <person name="Li L."/>
            <person name="Wei W."/>
            <person name="Wang X."/>
            <person name="Wang C."/>
            <person name="Yang T."/>
            <person name="Huo Q."/>
            <person name="Li W."/>
            <person name="Guo W."/>
            <person name="Chen H."/>
            <person name="Zhou L."/>
            <person name="Ni X."/>
            <person name="Tian J."/>
            <person name="Zhou Y."/>
            <person name="Sheng Y."/>
            <person name="Liu T."/>
            <person name="Pan Y."/>
            <person name="Xia L."/>
            <person name="Li J."/>
            <person name="Zhao F."/>
            <person name="Cao W."/>
        </authorList>
    </citation>
    <scope>NUCLEOTIDE SEQUENCE</scope>
    <source>
        <strain evidence="1">Hyas-2018</strain>
    </source>
</reference>
<accession>A0ACB7SB95</accession>
<proteinExistence type="predicted"/>
<organism evidence="1 2">
    <name type="scientific">Hyalomma asiaticum</name>
    <name type="common">Tick</name>
    <dbReference type="NCBI Taxonomy" id="266040"/>
    <lineage>
        <taxon>Eukaryota</taxon>
        <taxon>Metazoa</taxon>
        <taxon>Ecdysozoa</taxon>
        <taxon>Arthropoda</taxon>
        <taxon>Chelicerata</taxon>
        <taxon>Arachnida</taxon>
        <taxon>Acari</taxon>
        <taxon>Parasitiformes</taxon>
        <taxon>Ixodida</taxon>
        <taxon>Ixodoidea</taxon>
        <taxon>Ixodidae</taxon>
        <taxon>Hyalomminae</taxon>
        <taxon>Hyalomma</taxon>
    </lineage>
</organism>
<dbReference type="Proteomes" id="UP000821845">
    <property type="component" value="Chromosome 5"/>
</dbReference>
<protein>
    <submittedName>
        <fullName evidence="1">Uncharacterized protein</fullName>
    </submittedName>
</protein>
<evidence type="ECO:0000313" key="1">
    <source>
        <dbReference type="EMBL" id="KAH6931054.1"/>
    </source>
</evidence>
<evidence type="ECO:0000313" key="2">
    <source>
        <dbReference type="Proteomes" id="UP000821845"/>
    </source>
</evidence>
<sequence length="83" mass="9560">MNTPVKSGYVTAFQLTFSNDSIYWTSEEQPVGHRKVYECQQCELSTFNPDQAVRYNLLRSIVTRYVKLQVLRVGIERHACASS</sequence>